<comment type="caution">
    <text evidence="1">The sequence shown here is derived from an EMBL/GenBank/DDBJ whole genome shotgun (WGS) entry which is preliminary data.</text>
</comment>
<accession>A0A4R5Q0H7</accession>
<proteinExistence type="predicted"/>
<reference evidence="1 2" key="1">
    <citation type="journal article" date="2016" name="J. Microbiol.">
        <title>Dankookia rubra gen. nov., sp. nov., an alphaproteobacterium isolated from sediment of a shallow stream.</title>
        <authorList>
            <person name="Kim W.H."/>
            <person name="Kim D.H."/>
            <person name="Kang K."/>
            <person name="Ahn T.Y."/>
        </authorList>
    </citation>
    <scope>NUCLEOTIDE SEQUENCE [LARGE SCALE GENOMIC DNA]</scope>
    <source>
        <strain evidence="1 2">JCM30602</strain>
    </source>
</reference>
<dbReference type="EMBL" id="SMSJ01000260">
    <property type="protein sequence ID" value="TDH56250.1"/>
    <property type="molecule type" value="Genomic_DNA"/>
</dbReference>
<dbReference type="Proteomes" id="UP000295096">
    <property type="component" value="Unassembled WGS sequence"/>
</dbReference>
<evidence type="ECO:0000313" key="2">
    <source>
        <dbReference type="Proteomes" id="UP000295096"/>
    </source>
</evidence>
<name>A0A4R5Q0H7_9PROT</name>
<dbReference type="RefSeq" id="WP_133293379.1">
    <property type="nucleotide sequence ID" value="NZ_SMSJ01000260.1"/>
</dbReference>
<protein>
    <submittedName>
        <fullName evidence="1">Uncharacterized protein</fullName>
    </submittedName>
</protein>
<sequence length="134" mass="14428">MTHHRNAEQPRHDYRVVRPLQPVEWRDFLAAVPWIWIKAVEGDLADAPANAPQTALGLGIAADGVTIVSRGASRAVGRGSILALTPDMPFGHAGSCVTGDRSHDACTAPGVLDTRLHYAARLRSVSRRMSSGLR</sequence>
<evidence type="ECO:0000313" key="1">
    <source>
        <dbReference type="EMBL" id="TDH56250.1"/>
    </source>
</evidence>
<dbReference type="AlphaFoldDB" id="A0A4R5Q0H7"/>
<gene>
    <name evidence="1" type="ORF">E2C06_36425</name>
</gene>
<keyword evidence="2" id="KW-1185">Reference proteome</keyword>
<organism evidence="1 2">
    <name type="scientific">Dankookia rubra</name>
    <dbReference type="NCBI Taxonomy" id="1442381"/>
    <lineage>
        <taxon>Bacteria</taxon>
        <taxon>Pseudomonadati</taxon>
        <taxon>Pseudomonadota</taxon>
        <taxon>Alphaproteobacteria</taxon>
        <taxon>Acetobacterales</taxon>
        <taxon>Roseomonadaceae</taxon>
        <taxon>Dankookia</taxon>
    </lineage>
</organism>